<keyword evidence="19" id="KW-1185">Reference proteome</keyword>
<dbReference type="Pfam" id="PF00905">
    <property type="entry name" value="Transpeptidase"/>
    <property type="match status" value="1"/>
</dbReference>
<feature type="domain" description="PASTA" evidence="17">
    <location>
        <begin position="718"/>
        <end position="770"/>
    </location>
</feature>
<feature type="domain" description="Penicillin-binding protein transpeptidase" evidence="15">
    <location>
        <begin position="360"/>
        <end position="651"/>
    </location>
</feature>
<evidence type="ECO:0000259" key="15">
    <source>
        <dbReference type="Pfam" id="PF00905"/>
    </source>
</evidence>
<evidence type="ECO:0000259" key="17">
    <source>
        <dbReference type="Pfam" id="PF03793"/>
    </source>
</evidence>
<dbReference type="Gene3D" id="3.30.10.20">
    <property type="match status" value="1"/>
</dbReference>
<keyword evidence="11" id="KW-0961">Cell wall biogenesis/degradation</keyword>
<comment type="similarity">
    <text evidence="2">In the N-terminal section; belongs to the glycosyltransferase 51 family.</text>
</comment>
<dbReference type="InterPro" id="IPR012338">
    <property type="entry name" value="Beta-lactam/transpept-like"/>
</dbReference>
<dbReference type="InterPro" id="IPR036950">
    <property type="entry name" value="PBP_transglycosylase"/>
</dbReference>
<dbReference type="InterPro" id="IPR005543">
    <property type="entry name" value="PASTA_dom"/>
</dbReference>
<dbReference type="EMBL" id="VFOV01000001">
    <property type="protein sequence ID" value="TQL70702.1"/>
    <property type="molecule type" value="Genomic_DNA"/>
</dbReference>
<dbReference type="GO" id="GO:0030288">
    <property type="term" value="C:outer membrane-bounded periplasmic space"/>
    <property type="evidence" value="ECO:0007669"/>
    <property type="project" value="TreeGrafter"/>
</dbReference>
<evidence type="ECO:0000313" key="18">
    <source>
        <dbReference type="EMBL" id="TQL70702.1"/>
    </source>
</evidence>
<gene>
    <name evidence="18" type="ORF">FB381_4641</name>
</gene>
<evidence type="ECO:0000256" key="8">
    <source>
        <dbReference type="ARBA" id="ARBA00022960"/>
    </source>
</evidence>
<sequence>MTTMSSPSLRPQTVLKHLAVMCGVAAVLGVVAAGLAIPFAGVAGVAAKSTAEKMDSLPKAFEVDNMSQTTKIVDRKGKLITTLYDQNRVYRPLDKISSNMTKALLAIEDYRFYQHGAMDLKGTLRALVTNQASDSVQGGSSITQQLVKTTLLYTAKTEAERNAAIEKSTARKVRELRYAIALEEKYSKDWILERYLNAAYFGDGAYGVQAAAKHYFNVNASELSWQQAAMLAGMVKNPTGYDPTNYPDATIARRNVVIDRMAALKVVSRPEAEKLKDADLGLDVQKQRNGCLGSSAEFFCDYVVKWLTKDPAFGETEADRLALIKSGGLTIKTTLDQRFQNAAQESVESHVYSTDQAIGALAMVEPGNGRVRALAQSRPMGDNKKKGQSYLNYLVPKEKAGDSNGFQAGSTFKAFTLASAIQQGFPLKQKMNAPEELTLDESTFAGCPGDGNRVGNHTFHNSTTSGMKDAYTGTRESVNTFYAQLFQLTGMCAPYKLAQKMGVKLTAPFGVSFDDGHACKPSETRCGGAERVPTFTLGVVDVSPLEMAEAYATFGARGQHCDSVPVNEILDANDKVIKEYKPTCQQVMAKGTADAVNDILRGVMEPGGFGQNLALSVPSAGKTGTTQDNKAVWLMGYTPRLATAAMIAGANSKGTPLKLSGQNVGGTYIYEASGSGFAGPMWGGAMQEIDQYLKYQDFHAPDPKVIAGHTVDVPWTGGMSVEKATRVLRKAGFQVQVGPEAYSEYSYGDVAFTSPSDKAAEGSPITIYTSLGPKPKPKPDPKPDKKPGKPDKKKGDDGKKKPAAAPDEDVDWGFEWPSG</sequence>
<dbReference type="Pfam" id="PF00912">
    <property type="entry name" value="Transgly"/>
    <property type="match status" value="1"/>
</dbReference>
<evidence type="ECO:0000313" key="19">
    <source>
        <dbReference type="Proteomes" id="UP000320209"/>
    </source>
</evidence>
<protein>
    <submittedName>
        <fullName evidence="18">Membrane peptidoglycan carboxypeptidase</fullName>
    </submittedName>
</protein>
<feature type="compositionally biased region" description="Basic and acidic residues" evidence="14">
    <location>
        <begin position="777"/>
        <end position="800"/>
    </location>
</feature>
<feature type="domain" description="Glycosyl transferase family 51" evidence="16">
    <location>
        <begin position="77"/>
        <end position="261"/>
    </location>
</feature>
<dbReference type="GO" id="GO:0006508">
    <property type="term" value="P:proteolysis"/>
    <property type="evidence" value="ECO:0007669"/>
    <property type="project" value="UniProtKB-KW"/>
</dbReference>
<dbReference type="InterPro" id="IPR050396">
    <property type="entry name" value="Glycosyltr_51/Transpeptidase"/>
</dbReference>
<evidence type="ECO:0000256" key="5">
    <source>
        <dbReference type="ARBA" id="ARBA00022676"/>
    </source>
</evidence>
<evidence type="ECO:0000256" key="1">
    <source>
        <dbReference type="ARBA" id="ARBA00007090"/>
    </source>
</evidence>
<organism evidence="18 19">
    <name type="scientific">Nocardioides albertanoniae</name>
    <dbReference type="NCBI Taxonomy" id="1175486"/>
    <lineage>
        <taxon>Bacteria</taxon>
        <taxon>Bacillati</taxon>
        <taxon>Actinomycetota</taxon>
        <taxon>Actinomycetes</taxon>
        <taxon>Propionibacteriales</taxon>
        <taxon>Nocardioidaceae</taxon>
        <taxon>Nocardioides</taxon>
    </lineage>
</organism>
<dbReference type="GO" id="GO:0071555">
    <property type="term" value="P:cell wall organization"/>
    <property type="evidence" value="ECO:0007669"/>
    <property type="project" value="UniProtKB-KW"/>
</dbReference>
<evidence type="ECO:0000256" key="14">
    <source>
        <dbReference type="SAM" id="MobiDB-lite"/>
    </source>
</evidence>
<evidence type="ECO:0000256" key="3">
    <source>
        <dbReference type="ARBA" id="ARBA00022645"/>
    </source>
</evidence>
<dbReference type="AlphaFoldDB" id="A0A543ADP0"/>
<reference evidence="18 19" key="1">
    <citation type="submission" date="2019-06" db="EMBL/GenBank/DDBJ databases">
        <title>Sequencing the genomes of 1000 actinobacteria strains.</title>
        <authorList>
            <person name="Klenk H.-P."/>
        </authorList>
    </citation>
    <scope>NUCLEOTIDE SEQUENCE [LARGE SCALE GENOMIC DNA]</scope>
    <source>
        <strain evidence="18 19">DSM 25218</strain>
    </source>
</reference>
<dbReference type="InterPro" id="IPR023346">
    <property type="entry name" value="Lysozyme-like_dom_sf"/>
</dbReference>
<dbReference type="GO" id="GO:0009252">
    <property type="term" value="P:peptidoglycan biosynthetic process"/>
    <property type="evidence" value="ECO:0007669"/>
    <property type="project" value="UniProtKB-KW"/>
</dbReference>
<evidence type="ECO:0000256" key="13">
    <source>
        <dbReference type="ARBA" id="ARBA00049902"/>
    </source>
</evidence>
<dbReference type="Pfam" id="PF03793">
    <property type="entry name" value="PASTA"/>
    <property type="match status" value="1"/>
</dbReference>
<keyword evidence="4" id="KW-0645">Protease</keyword>
<dbReference type="InterPro" id="IPR001460">
    <property type="entry name" value="PCN-bd_Tpept"/>
</dbReference>
<evidence type="ECO:0000256" key="7">
    <source>
        <dbReference type="ARBA" id="ARBA00022801"/>
    </source>
</evidence>
<evidence type="ECO:0000256" key="6">
    <source>
        <dbReference type="ARBA" id="ARBA00022679"/>
    </source>
</evidence>
<evidence type="ECO:0000256" key="2">
    <source>
        <dbReference type="ARBA" id="ARBA00007739"/>
    </source>
</evidence>
<keyword evidence="10" id="KW-0511">Multifunctional enzyme</keyword>
<dbReference type="SUPFAM" id="SSF53955">
    <property type="entry name" value="Lysozyme-like"/>
    <property type="match status" value="1"/>
</dbReference>
<dbReference type="Gene3D" id="1.10.3810.10">
    <property type="entry name" value="Biosynthetic peptidoglycan transglycosylase-like"/>
    <property type="match status" value="1"/>
</dbReference>
<evidence type="ECO:0000259" key="16">
    <source>
        <dbReference type="Pfam" id="PF00912"/>
    </source>
</evidence>
<dbReference type="Gene3D" id="3.40.710.10">
    <property type="entry name" value="DD-peptidase/beta-lactamase superfamily"/>
    <property type="match status" value="1"/>
</dbReference>
<keyword evidence="6" id="KW-0808">Transferase</keyword>
<accession>A0A543ADP0</accession>
<evidence type="ECO:0000256" key="11">
    <source>
        <dbReference type="ARBA" id="ARBA00023316"/>
    </source>
</evidence>
<evidence type="ECO:0000256" key="12">
    <source>
        <dbReference type="ARBA" id="ARBA00034000"/>
    </source>
</evidence>
<dbReference type="SUPFAM" id="SSF56601">
    <property type="entry name" value="beta-lactamase/transpeptidase-like"/>
    <property type="match status" value="1"/>
</dbReference>
<comment type="caution">
    <text evidence="18">The sequence shown here is derived from an EMBL/GenBank/DDBJ whole genome shotgun (WGS) entry which is preliminary data.</text>
</comment>
<comment type="catalytic activity">
    <reaction evidence="12">
        <text>Preferential cleavage: (Ac)2-L-Lys-D-Ala-|-D-Ala. Also transpeptidation of peptidyl-alanyl moieties that are N-acyl substituents of D-alanine.</text>
        <dbReference type="EC" id="3.4.16.4"/>
    </reaction>
</comment>
<keyword evidence="8" id="KW-0133">Cell shape</keyword>
<keyword evidence="3 18" id="KW-0121">Carboxypeptidase</keyword>
<dbReference type="Proteomes" id="UP000320209">
    <property type="component" value="Unassembled WGS sequence"/>
</dbReference>
<dbReference type="GO" id="GO:0008955">
    <property type="term" value="F:peptidoglycan glycosyltransferase activity"/>
    <property type="evidence" value="ECO:0007669"/>
    <property type="project" value="UniProtKB-EC"/>
</dbReference>
<dbReference type="GO" id="GO:0008360">
    <property type="term" value="P:regulation of cell shape"/>
    <property type="evidence" value="ECO:0007669"/>
    <property type="project" value="UniProtKB-KW"/>
</dbReference>
<name>A0A543ADP0_9ACTN</name>
<evidence type="ECO:0000256" key="4">
    <source>
        <dbReference type="ARBA" id="ARBA00022670"/>
    </source>
</evidence>
<dbReference type="PANTHER" id="PTHR32282:SF33">
    <property type="entry name" value="PEPTIDOGLYCAN GLYCOSYLTRANSFERASE"/>
    <property type="match status" value="1"/>
</dbReference>
<dbReference type="GO" id="GO:0009002">
    <property type="term" value="F:serine-type D-Ala-D-Ala carboxypeptidase activity"/>
    <property type="evidence" value="ECO:0007669"/>
    <property type="project" value="UniProtKB-EC"/>
</dbReference>
<dbReference type="FunFam" id="1.10.3810.10:FF:000001">
    <property type="entry name" value="Penicillin-binding protein 1A"/>
    <property type="match status" value="1"/>
</dbReference>
<keyword evidence="9" id="KW-0573">Peptidoglycan synthesis</keyword>
<evidence type="ECO:0000256" key="10">
    <source>
        <dbReference type="ARBA" id="ARBA00023268"/>
    </source>
</evidence>
<dbReference type="GO" id="GO:0008658">
    <property type="term" value="F:penicillin binding"/>
    <property type="evidence" value="ECO:0007669"/>
    <property type="project" value="InterPro"/>
</dbReference>
<evidence type="ECO:0000256" key="9">
    <source>
        <dbReference type="ARBA" id="ARBA00022984"/>
    </source>
</evidence>
<comment type="catalytic activity">
    <reaction evidence="13">
        <text>[GlcNAc-(1-&gt;4)-Mur2Ac(oyl-L-Ala-gamma-D-Glu-L-Lys-D-Ala-D-Ala)](n)-di-trans,octa-cis-undecaprenyl diphosphate + beta-D-GlcNAc-(1-&gt;4)-Mur2Ac(oyl-L-Ala-gamma-D-Glu-L-Lys-D-Ala-D-Ala)-di-trans,octa-cis-undecaprenyl diphosphate = [GlcNAc-(1-&gt;4)-Mur2Ac(oyl-L-Ala-gamma-D-Glu-L-Lys-D-Ala-D-Ala)](n+1)-di-trans,octa-cis-undecaprenyl diphosphate + di-trans,octa-cis-undecaprenyl diphosphate + H(+)</text>
        <dbReference type="Rhea" id="RHEA:23708"/>
        <dbReference type="Rhea" id="RHEA-COMP:9602"/>
        <dbReference type="Rhea" id="RHEA-COMP:9603"/>
        <dbReference type="ChEBI" id="CHEBI:15378"/>
        <dbReference type="ChEBI" id="CHEBI:58405"/>
        <dbReference type="ChEBI" id="CHEBI:60033"/>
        <dbReference type="ChEBI" id="CHEBI:78435"/>
        <dbReference type="EC" id="2.4.99.28"/>
    </reaction>
</comment>
<keyword evidence="7" id="KW-0378">Hydrolase</keyword>
<dbReference type="CDD" id="cd06577">
    <property type="entry name" value="PASTA_pknB"/>
    <property type="match status" value="1"/>
</dbReference>
<dbReference type="PANTHER" id="PTHR32282">
    <property type="entry name" value="BINDING PROTEIN TRANSPEPTIDASE, PUTATIVE-RELATED"/>
    <property type="match status" value="1"/>
</dbReference>
<dbReference type="InterPro" id="IPR001264">
    <property type="entry name" value="Glyco_trans_51"/>
</dbReference>
<proteinExistence type="inferred from homology"/>
<feature type="region of interest" description="Disordered" evidence="14">
    <location>
        <begin position="756"/>
        <end position="819"/>
    </location>
</feature>
<keyword evidence="5" id="KW-0328">Glycosyltransferase</keyword>
<comment type="similarity">
    <text evidence="1">In the C-terminal section; belongs to the transpeptidase family.</text>
</comment>